<dbReference type="PANTHER" id="PTHR30086">
    <property type="entry name" value="ARGININE EXPORTER PROTEIN ARGO"/>
    <property type="match status" value="1"/>
</dbReference>
<sequence>MTAAGLLALAAALFVMSATPGPAIMAVLARGMAHGLRPTLVFGLGIVAGDLCYLGFAMGGLGVVARELGWLFAVIRWAGAAYLVWMGLCCLLRPPARPVAVSAAPCRSRNFLSGLALTLGNPKVIGFYCGFLPAFVDLSALTPTDGLLAACVVGVVVYAVVVAYAWLAAGGRRLFSSGRAWRNANRTAGAVMIGAGAAVAAE</sequence>
<evidence type="ECO:0000313" key="8">
    <source>
        <dbReference type="Proteomes" id="UP000580856"/>
    </source>
</evidence>
<keyword evidence="3 6" id="KW-0812">Transmembrane</keyword>
<gene>
    <name evidence="7" type="ORF">GGQ74_003086</name>
</gene>
<evidence type="ECO:0000256" key="2">
    <source>
        <dbReference type="ARBA" id="ARBA00022475"/>
    </source>
</evidence>
<organism evidence="7 8">
    <name type="scientific">Desulfobaculum xiamenense</name>
    <dbReference type="NCBI Taxonomy" id="995050"/>
    <lineage>
        <taxon>Bacteria</taxon>
        <taxon>Pseudomonadati</taxon>
        <taxon>Thermodesulfobacteriota</taxon>
        <taxon>Desulfovibrionia</taxon>
        <taxon>Desulfovibrionales</taxon>
        <taxon>Desulfovibrionaceae</taxon>
        <taxon>Desulfobaculum</taxon>
    </lineage>
</organism>
<dbReference type="PANTHER" id="PTHR30086:SF20">
    <property type="entry name" value="ARGININE EXPORTER PROTEIN ARGO-RELATED"/>
    <property type="match status" value="1"/>
</dbReference>
<dbReference type="GO" id="GO:0005886">
    <property type="term" value="C:plasma membrane"/>
    <property type="evidence" value="ECO:0007669"/>
    <property type="project" value="UniProtKB-SubCell"/>
</dbReference>
<keyword evidence="5 6" id="KW-0472">Membrane</keyword>
<dbReference type="Proteomes" id="UP000580856">
    <property type="component" value="Unassembled WGS sequence"/>
</dbReference>
<comment type="caution">
    <text evidence="7">The sequence shown here is derived from an EMBL/GenBank/DDBJ whole genome shotgun (WGS) entry which is preliminary data.</text>
</comment>
<evidence type="ECO:0000313" key="7">
    <source>
        <dbReference type="EMBL" id="NJB69384.1"/>
    </source>
</evidence>
<name>A0A846QWA1_9BACT</name>
<reference evidence="7 8" key="1">
    <citation type="submission" date="2020-03" db="EMBL/GenBank/DDBJ databases">
        <title>Genomic Encyclopedia of Type Strains, Phase IV (KMG-IV): sequencing the most valuable type-strain genomes for metagenomic binning, comparative biology and taxonomic classification.</title>
        <authorList>
            <person name="Goeker M."/>
        </authorList>
    </citation>
    <scope>NUCLEOTIDE SEQUENCE [LARGE SCALE GENOMIC DNA]</scope>
    <source>
        <strain evidence="7 8">DSM 24233</strain>
    </source>
</reference>
<dbReference type="AlphaFoldDB" id="A0A846QWA1"/>
<keyword evidence="4 6" id="KW-1133">Transmembrane helix</keyword>
<evidence type="ECO:0000256" key="4">
    <source>
        <dbReference type="ARBA" id="ARBA00022989"/>
    </source>
</evidence>
<keyword evidence="8" id="KW-1185">Reference proteome</keyword>
<dbReference type="RefSeq" id="WP_167942474.1">
    <property type="nucleotide sequence ID" value="NZ_JAATJA010000005.1"/>
</dbReference>
<feature type="transmembrane region" description="Helical" evidence="6">
    <location>
        <begin position="147"/>
        <end position="169"/>
    </location>
</feature>
<evidence type="ECO:0000256" key="1">
    <source>
        <dbReference type="ARBA" id="ARBA00004651"/>
    </source>
</evidence>
<dbReference type="EMBL" id="JAATJA010000005">
    <property type="protein sequence ID" value="NJB69384.1"/>
    <property type="molecule type" value="Genomic_DNA"/>
</dbReference>
<keyword evidence="2" id="KW-1003">Cell membrane</keyword>
<dbReference type="GO" id="GO:0015171">
    <property type="term" value="F:amino acid transmembrane transporter activity"/>
    <property type="evidence" value="ECO:0007669"/>
    <property type="project" value="TreeGrafter"/>
</dbReference>
<evidence type="ECO:0000256" key="6">
    <source>
        <dbReference type="SAM" id="Phobius"/>
    </source>
</evidence>
<dbReference type="InterPro" id="IPR001123">
    <property type="entry name" value="LeuE-type"/>
</dbReference>
<comment type="subcellular location">
    <subcellularLocation>
        <location evidence="1">Cell membrane</location>
        <topology evidence="1">Multi-pass membrane protein</topology>
    </subcellularLocation>
</comment>
<feature type="transmembrane region" description="Helical" evidence="6">
    <location>
        <begin position="6"/>
        <end position="28"/>
    </location>
</feature>
<feature type="transmembrane region" description="Helical" evidence="6">
    <location>
        <begin position="40"/>
        <end position="64"/>
    </location>
</feature>
<feature type="transmembrane region" description="Helical" evidence="6">
    <location>
        <begin position="70"/>
        <end position="92"/>
    </location>
</feature>
<feature type="transmembrane region" description="Helical" evidence="6">
    <location>
        <begin position="112"/>
        <end position="135"/>
    </location>
</feature>
<evidence type="ECO:0000256" key="5">
    <source>
        <dbReference type="ARBA" id="ARBA00023136"/>
    </source>
</evidence>
<evidence type="ECO:0000256" key="3">
    <source>
        <dbReference type="ARBA" id="ARBA00022692"/>
    </source>
</evidence>
<proteinExistence type="predicted"/>
<accession>A0A846QWA1</accession>
<dbReference type="Pfam" id="PF01810">
    <property type="entry name" value="LysE"/>
    <property type="match status" value="1"/>
</dbReference>
<protein>
    <submittedName>
        <fullName evidence="7">Threonine/homoserine/homoserine lactone efflux protein</fullName>
    </submittedName>
</protein>